<evidence type="ECO:0000256" key="6">
    <source>
        <dbReference type="ARBA" id="ARBA00022692"/>
    </source>
</evidence>
<evidence type="ECO:0000256" key="4">
    <source>
        <dbReference type="ARBA" id="ARBA00022475"/>
    </source>
</evidence>
<evidence type="ECO:0000256" key="2">
    <source>
        <dbReference type="ARBA" id="ARBA00007986"/>
    </source>
</evidence>
<keyword evidence="9" id="KW-0472">Membrane</keyword>
<keyword evidence="5" id="KW-0997">Cell inner membrane</keyword>
<dbReference type="SUPFAM" id="SSF50156">
    <property type="entry name" value="PDZ domain-like"/>
    <property type="match status" value="1"/>
</dbReference>
<evidence type="ECO:0000256" key="3">
    <source>
        <dbReference type="ARBA" id="ARBA00022448"/>
    </source>
</evidence>
<name>A0ABU2WKC2_9GAMM</name>
<evidence type="ECO:0000313" key="13">
    <source>
        <dbReference type="EMBL" id="MDT0498333.1"/>
    </source>
</evidence>
<keyword evidence="8" id="KW-1133">Transmembrane helix</keyword>
<dbReference type="Gene3D" id="2.30.42.10">
    <property type="match status" value="1"/>
</dbReference>
<comment type="caution">
    <text evidence="13">The sequence shown here is derived from an EMBL/GenBank/DDBJ whole genome shotgun (WGS) entry which is preliminary data.</text>
</comment>
<evidence type="ECO:0000259" key="11">
    <source>
        <dbReference type="Pfam" id="PF11356"/>
    </source>
</evidence>
<evidence type="ECO:0000256" key="5">
    <source>
        <dbReference type="ARBA" id="ARBA00022519"/>
    </source>
</evidence>
<dbReference type="Pfam" id="PF13180">
    <property type="entry name" value="PDZ_2"/>
    <property type="match status" value="1"/>
</dbReference>
<evidence type="ECO:0000256" key="1">
    <source>
        <dbReference type="ARBA" id="ARBA00004533"/>
    </source>
</evidence>
<comment type="similarity">
    <text evidence="2">Belongs to the GSP C family.</text>
</comment>
<keyword evidence="7" id="KW-0653">Protein transport</keyword>
<protein>
    <submittedName>
        <fullName evidence="13">Type II secretion system protein GspC</fullName>
    </submittedName>
</protein>
<keyword evidence="14" id="KW-1185">Reference proteome</keyword>
<comment type="subcellular location">
    <subcellularLocation>
        <location evidence="1">Cell inner membrane</location>
    </subcellularLocation>
</comment>
<keyword evidence="4" id="KW-1003">Cell membrane</keyword>
<reference evidence="13 14" key="1">
    <citation type="submission" date="2023-09" db="EMBL/GenBank/DDBJ databases">
        <authorList>
            <person name="Rey-Velasco X."/>
        </authorList>
    </citation>
    <scope>NUCLEOTIDE SEQUENCE [LARGE SCALE GENOMIC DNA]</scope>
    <source>
        <strain evidence="13 14">W345</strain>
    </source>
</reference>
<feature type="domain" description="Type II secretion system protein GspC N-terminal" evidence="11">
    <location>
        <begin position="23"/>
        <end position="156"/>
    </location>
</feature>
<evidence type="ECO:0000313" key="14">
    <source>
        <dbReference type="Proteomes" id="UP001254608"/>
    </source>
</evidence>
<dbReference type="EMBL" id="JAVRIC010000020">
    <property type="protein sequence ID" value="MDT0498333.1"/>
    <property type="molecule type" value="Genomic_DNA"/>
</dbReference>
<dbReference type="Proteomes" id="UP001254608">
    <property type="component" value="Unassembled WGS sequence"/>
</dbReference>
<dbReference type="InterPro" id="IPR001639">
    <property type="entry name" value="T2SS_protein-GspC"/>
</dbReference>
<feature type="region of interest" description="Disordered" evidence="10">
    <location>
        <begin position="156"/>
        <end position="176"/>
    </location>
</feature>
<sequence length="284" mass="30400">MSRGLPPIIDRGLAVLPAAVSAVLALVLGVQLAHLVWAFVPVPTWTPPPVTVDRKDSASKTVDLDLIVSAALFGRYEVPKTRAAIEDAPDTRLNLKLIGILANTDTHGSRALIESSDGQEKPYAINDDIDRGVSLQAIFPDRVILSRAGQLETLRLDKDKPSAATDSRYLPGQSGGDNAVDVAELTQIRETLLADPSRAQEFIRVVPANVGGNQRGYRIYPGRNRSLFSAAGLRPGDLVTAVNGVELNDPARALQLLGELSQATSVNLSVERGGQLQNYTLSIN</sequence>
<feature type="domain" description="PDZ" evidence="12">
    <location>
        <begin position="228"/>
        <end position="282"/>
    </location>
</feature>
<keyword evidence="6" id="KW-0812">Transmembrane</keyword>
<dbReference type="InterPro" id="IPR001478">
    <property type="entry name" value="PDZ"/>
</dbReference>
<dbReference type="Pfam" id="PF11356">
    <property type="entry name" value="T2SSC"/>
    <property type="match status" value="1"/>
</dbReference>
<dbReference type="RefSeq" id="WP_311365735.1">
    <property type="nucleotide sequence ID" value="NZ_JAVRIC010000020.1"/>
</dbReference>
<evidence type="ECO:0000259" key="12">
    <source>
        <dbReference type="Pfam" id="PF13180"/>
    </source>
</evidence>
<keyword evidence="3" id="KW-0813">Transport</keyword>
<gene>
    <name evidence="13" type="primary">gspC</name>
    <name evidence="13" type="ORF">RM530_13295</name>
</gene>
<dbReference type="NCBIfam" id="TIGR01713">
    <property type="entry name" value="typeII_sec_gspC"/>
    <property type="match status" value="1"/>
</dbReference>
<evidence type="ECO:0000256" key="8">
    <source>
        <dbReference type="ARBA" id="ARBA00022989"/>
    </source>
</evidence>
<accession>A0ABU2WKC2</accession>
<evidence type="ECO:0000256" key="10">
    <source>
        <dbReference type="SAM" id="MobiDB-lite"/>
    </source>
</evidence>
<evidence type="ECO:0000256" key="9">
    <source>
        <dbReference type="ARBA" id="ARBA00023136"/>
    </source>
</evidence>
<evidence type="ECO:0000256" key="7">
    <source>
        <dbReference type="ARBA" id="ARBA00022927"/>
    </source>
</evidence>
<dbReference type="InterPro" id="IPR036034">
    <property type="entry name" value="PDZ_sf"/>
</dbReference>
<organism evidence="13 14">
    <name type="scientific">Banduia mediterranea</name>
    <dbReference type="NCBI Taxonomy" id="3075609"/>
    <lineage>
        <taxon>Bacteria</taxon>
        <taxon>Pseudomonadati</taxon>
        <taxon>Pseudomonadota</taxon>
        <taxon>Gammaproteobacteria</taxon>
        <taxon>Nevskiales</taxon>
        <taxon>Algiphilaceae</taxon>
        <taxon>Banduia</taxon>
    </lineage>
</organism>
<dbReference type="InterPro" id="IPR024961">
    <property type="entry name" value="T2SS_GspC_N"/>
</dbReference>
<proteinExistence type="inferred from homology"/>
<dbReference type="Gene3D" id="2.30.30.830">
    <property type="match status" value="1"/>
</dbReference>